<protein>
    <submittedName>
        <fullName evidence="2">Uncharacterized protein</fullName>
    </submittedName>
</protein>
<dbReference type="AlphaFoldDB" id="E8Z6N6"/>
<name>E8Z6N6_PFIPI</name>
<feature type="compositionally biased region" description="Polar residues" evidence="1">
    <location>
        <begin position="1"/>
        <end position="18"/>
    </location>
</feature>
<dbReference type="EMBL" id="FJ600068">
    <property type="protein sequence ID" value="ACU45116.1"/>
    <property type="molecule type" value="mRNA"/>
</dbReference>
<evidence type="ECO:0000313" key="2">
    <source>
        <dbReference type="EMBL" id="ACU45116.1"/>
    </source>
</evidence>
<accession>E8Z6N6</accession>
<reference evidence="2" key="1">
    <citation type="submission" date="2008-12" db="EMBL/GenBank/DDBJ databases">
        <authorList>
            <person name="Zhang H."/>
            <person name="Lin S."/>
        </authorList>
    </citation>
    <scope>NUCLEOTIDE SEQUENCE</scope>
    <source>
        <strain evidence="2">CCMP1831</strain>
    </source>
</reference>
<feature type="region of interest" description="Disordered" evidence="1">
    <location>
        <begin position="1"/>
        <end position="23"/>
    </location>
</feature>
<evidence type="ECO:0000256" key="1">
    <source>
        <dbReference type="SAM" id="MobiDB-lite"/>
    </source>
</evidence>
<reference evidence="2" key="2">
    <citation type="book" date="2010" name="PROCEEDINGS OF 13TH INTERNATIONAL CONFERENCE ON HARMFUL ALGAE" publisher="International Society For The Study of Harmful Algae" city="Hong Kong, China">
        <title>Dinoflagellate meta-transcriptomics enabled by spliced leader.</title>
        <editorList>
            <person name="Unknown A."/>
        </editorList>
        <authorList>
            <person name="Lin S."/>
            <person name="Zhang H."/>
        </authorList>
    </citation>
    <scope>NUCLEOTIDE SEQUENCE</scope>
    <source>
        <strain evidence="2">CCMP1831</strain>
    </source>
</reference>
<organism evidence="2">
    <name type="scientific">Pfiesteria piscicida</name>
    <name type="common">Phantom dinoflagellate</name>
    <dbReference type="NCBI Taxonomy" id="71001"/>
    <lineage>
        <taxon>Eukaryota</taxon>
        <taxon>Sar</taxon>
        <taxon>Alveolata</taxon>
        <taxon>Dinophyceae</taxon>
        <taxon>Peridiniales</taxon>
        <taxon>Pfiesteriaceae</taxon>
        <taxon>Pfiesteria</taxon>
    </lineage>
</organism>
<sequence>CSLVTPSKLRSNSQSSGVTKEEIPMRRCVQRNSKASMISITRSVSW</sequence>
<feature type="non-terminal residue" evidence="2">
    <location>
        <position position="1"/>
    </location>
</feature>
<proteinExistence type="evidence at transcript level"/>